<gene>
    <name evidence="3" type="primary">ND6</name>
</gene>
<dbReference type="CTD" id="4541"/>
<evidence type="ECO:0000256" key="2">
    <source>
        <dbReference type="SAM" id="SignalP"/>
    </source>
</evidence>
<feature type="transmembrane region" description="Helical" evidence="1">
    <location>
        <begin position="7"/>
        <end position="35"/>
    </location>
</feature>
<feature type="transmembrane region" description="Helical" evidence="1">
    <location>
        <begin position="122"/>
        <end position="143"/>
    </location>
</feature>
<dbReference type="GeneID" id="41039517"/>
<feature type="transmembrane region" description="Helical" evidence="1">
    <location>
        <begin position="47"/>
        <end position="71"/>
    </location>
</feature>
<keyword evidence="1" id="KW-0472">Membrane</keyword>
<keyword evidence="2" id="KW-0732">Signal</keyword>
<keyword evidence="1" id="KW-1133">Transmembrane helix</keyword>
<feature type="signal peptide" evidence="2">
    <location>
        <begin position="1"/>
        <end position="16"/>
    </location>
</feature>
<reference evidence="3" key="1">
    <citation type="submission" date="2019-01" db="EMBL/GenBank/DDBJ databases">
        <title>The complete mitochondrial genome of Tracheophilus cymbius, the first representative of the family Cyclocoelidae.</title>
        <authorList>
            <person name="Li Y."/>
            <person name="Wang C.R."/>
            <person name="Chang Q.C."/>
        </authorList>
    </citation>
    <scope>NUCLEOTIDE SEQUENCE</scope>
</reference>
<dbReference type="RefSeq" id="YP_009681611.1">
    <property type="nucleotide sequence ID" value="NC_044135.1"/>
</dbReference>
<evidence type="ECO:0000256" key="1">
    <source>
        <dbReference type="SAM" id="Phobius"/>
    </source>
</evidence>
<name>A0A516IAF2_9TREM</name>
<keyword evidence="3" id="KW-0496">Mitochondrion</keyword>
<feature type="chain" id="PRO_5021982716" evidence="2">
    <location>
        <begin position="17"/>
        <end position="151"/>
    </location>
</feature>
<accession>A0A516IAF2</accession>
<keyword evidence="1" id="KW-0812">Transmembrane</keyword>
<proteinExistence type="predicted"/>
<sequence length="151" mass="16645">MLGSLLVSLYLSCVLAFSFVSHPIVFCFVLLLSAFSVSGFVYSVVGFSWYLVLFGLVYIGGVYVLFIFVSIHSPNPAFVVGGGLFFVIGFFLLMFGFFMSASSVSCPVFFESSYYLCSFFEGFSYCLFCLVLMVGFVCVSVVVSNKDSFFS</sequence>
<geneLocation type="mitochondrion" evidence="3"/>
<organism evidence="3">
    <name type="scientific">Tracheophilus cymbius</name>
    <dbReference type="NCBI Taxonomy" id="2502951"/>
    <lineage>
        <taxon>Eukaryota</taxon>
        <taxon>Metazoa</taxon>
        <taxon>Spiralia</taxon>
        <taxon>Lophotrochozoa</taxon>
        <taxon>Platyhelminthes</taxon>
        <taxon>Trematoda</taxon>
        <taxon>Digenea</taxon>
        <taxon>Plagiorchiida</taxon>
        <taxon>Echinostomata</taxon>
        <taxon>Echinostomatoidea</taxon>
        <taxon>Cyclocoelidae</taxon>
        <taxon>Tracheophilus</taxon>
    </lineage>
</organism>
<dbReference type="EMBL" id="MK355447">
    <property type="protein sequence ID" value="QDP13018.1"/>
    <property type="molecule type" value="Genomic_DNA"/>
</dbReference>
<dbReference type="AlphaFoldDB" id="A0A516IAF2"/>
<protein>
    <submittedName>
        <fullName evidence="3">NADH dehydrogenase subunit 6</fullName>
    </submittedName>
</protein>
<evidence type="ECO:0000313" key="3">
    <source>
        <dbReference type="EMBL" id="QDP13018.1"/>
    </source>
</evidence>
<feature type="transmembrane region" description="Helical" evidence="1">
    <location>
        <begin position="78"/>
        <end position="102"/>
    </location>
</feature>